<organism evidence="2 3">
    <name type="scientific">Lactiplantibacillus dongliensis</name>
    <dbReference type="NCBI Taxonomy" id="2559919"/>
    <lineage>
        <taxon>Bacteria</taxon>
        <taxon>Bacillati</taxon>
        <taxon>Bacillota</taxon>
        <taxon>Bacilli</taxon>
        <taxon>Lactobacillales</taxon>
        <taxon>Lactobacillaceae</taxon>
        <taxon>Lactiplantibacillus</taxon>
    </lineage>
</organism>
<sequence length="169" mass="19304">MKNKLILRVGLMVALVLLVGIPMTTTSAQAASHKITSMPKALRGTWYYRDHDHYQHKTVITKKTIKLTTWYRGKSQGTTRYALTTNFNKANAVILERHQHGWYTMDWTQSNMAMSYKRGTYKVKGKSQAALYTGSIGVGYAPKKVKFNMAMHQKAKRVYTKKVSIKGIR</sequence>
<feature type="chain" id="PRO_5046360737" description="Extracellular protein" evidence="1">
    <location>
        <begin position="31"/>
        <end position="169"/>
    </location>
</feature>
<keyword evidence="3" id="KW-1185">Reference proteome</keyword>
<keyword evidence="1" id="KW-0732">Signal</keyword>
<evidence type="ECO:0000256" key="1">
    <source>
        <dbReference type="SAM" id="SignalP"/>
    </source>
</evidence>
<evidence type="ECO:0008006" key="4">
    <source>
        <dbReference type="Google" id="ProtNLM"/>
    </source>
</evidence>
<evidence type="ECO:0000313" key="3">
    <source>
        <dbReference type="Proteomes" id="UP001596253"/>
    </source>
</evidence>
<reference evidence="3" key="1">
    <citation type="journal article" date="2019" name="Int. J. Syst. Evol. Microbiol.">
        <title>The Global Catalogue of Microorganisms (GCM) 10K type strain sequencing project: providing services to taxonomists for standard genome sequencing and annotation.</title>
        <authorList>
            <consortium name="The Broad Institute Genomics Platform"/>
            <consortium name="The Broad Institute Genome Sequencing Center for Infectious Disease"/>
            <person name="Wu L."/>
            <person name="Ma J."/>
        </authorList>
    </citation>
    <scope>NUCLEOTIDE SEQUENCE [LARGE SCALE GENOMIC DNA]</scope>
    <source>
        <strain evidence="3">CCM 8932</strain>
    </source>
</reference>
<gene>
    <name evidence="2" type="ORF">ACFP3T_01530</name>
</gene>
<comment type="caution">
    <text evidence="2">The sequence shown here is derived from an EMBL/GenBank/DDBJ whole genome shotgun (WGS) entry which is preliminary data.</text>
</comment>
<dbReference type="EMBL" id="JBHSSD010000008">
    <property type="protein sequence ID" value="MFC6163351.1"/>
    <property type="molecule type" value="Genomic_DNA"/>
</dbReference>
<feature type="signal peptide" evidence="1">
    <location>
        <begin position="1"/>
        <end position="30"/>
    </location>
</feature>
<dbReference type="RefSeq" id="WP_137639217.1">
    <property type="nucleotide sequence ID" value="NZ_BJDK01000004.1"/>
</dbReference>
<protein>
    <recommendedName>
        <fullName evidence="4">Extracellular protein</fullName>
    </recommendedName>
</protein>
<accession>A0ABW1R3L2</accession>
<proteinExistence type="predicted"/>
<dbReference type="Proteomes" id="UP001596253">
    <property type="component" value="Unassembled WGS sequence"/>
</dbReference>
<name>A0ABW1R3L2_9LACO</name>
<evidence type="ECO:0000313" key="2">
    <source>
        <dbReference type="EMBL" id="MFC6163351.1"/>
    </source>
</evidence>